<dbReference type="InterPro" id="IPR009003">
    <property type="entry name" value="Peptidase_S1_PA"/>
</dbReference>
<evidence type="ECO:0000256" key="2">
    <source>
        <dbReference type="SAM" id="SignalP"/>
    </source>
</evidence>
<dbReference type="AlphaFoldDB" id="A0A6A4V6N0"/>
<name>A0A6A4V6N0_AMPAM</name>
<protein>
    <recommendedName>
        <fullName evidence="3">Peptidase S1 domain-containing protein</fullName>
    </recommendedName>
</protein>
<dbReference type="GO" id="GO:0006508">
    <property type="term" value="P:proteolysis"/>
    <property type="evidence" value="ECO:0007669"/>
    <property type="project" value="InterPro"/>
</dbReference>
<evidence type="ECO:0000259" key="3">
    <source>
        <dbReference type="Pfam" id="PF00089"/>
    </source>
</evidence>
<dbReference type="InterPro" id="IPR043504">
    <property type="entry name" value="Peptidase_S1_PA_chymotrypsin"/>
</dbReference>
<feature type="domain" description="Peptidase S1" evidence="3">
    <location>
        <begin position="147"/>
        <end position="197"/>
    </location>
</feature>
<gene>
    <name evidence="4" type="ORF">FJT64_012409</name>
</gene>
<dbReference type="Gene3D" id="2.40.10.10">
    <property type="entry name" value="Trypsin-like serine proteases"/>
    <property type="match status" value="1"/>
</dbReference>
<evidence type="ECO:0000313" key="5">
    <source>
        <dbReference type="Proteomes" id="UP000440578"/>
    </source>
</evidence>
<keyword evidence="2" id="KW-0732">Signal</keyword>
<dbReference type="GO" id="GO:0004252">
    <property type="term" value="F:serine-type endopeptidase activity"/>
    <property type="evidence" value="ECO:0007669"/>
    <property type="project" value="InterPro"/>
</dbReference>
<keyword evidence="5" id="KW-1185">Reference proteome</keyword>
<feature type="region of interest" description="Disordered" evidence="1">
    <location>
        <begin position="48"/>
        <end position="74"/>
    </location>
</feature>
<dbReference type="SUPFAM" id="SSF50494">
    <property type="entry name" value="Trypsin-like serine proteases"/>
    <property type="match status" value="1"/>
</dbReference>
<feature type="compositionally biased region" description="Low complexity" evidence="1">
    <location>
        <begin position="58"/>
        <end position="72"/>
    </location>
</feature>
<dbReference type="Proteomes" id="UP000440578">
    <property type="component" value="Unassembled WGS sequence"/>
</dbReference>
<evidence type="ECO:0000256" key="1">
    <source>
        <dbReference type="SAM" id="MobiDB-lite"/>
    </source>
</evidence>
<dbReference type="PROSITE" id="PS00135">
    <property type="entry name" value="TRYPSIN_SER"/>
    <property type="match status" value="1"/>
</dbReference>
<dbReference type="OrthoDB" id="6380950at2759"/>
<proteinExistence type="predicted"/>
<accession>A0A6A4V6N0</accession>
<reference evidence="4 5" key="1">
    <citation type="submission" date="2019-07" db="EMBL/GenBank/DDBJ databases">
        <title>Draft genome assembly of a fouling barnacle, Amphibalanus amphitrite (Darwin, 1854): The first reference genome for Thecostraca.</title>
        <authorList>
            <person name="Kim W."/>
        </authorList>
    </citation>
    <scope>NUCLEOTIDE SEQUENCE [LARGE SCALE GENOMIC DNA]</scope>
    <source>
        <strain evidence="4">SNU_AA5</strain>
        <tissue evidence="4">Soma without cirri and trophi</tissue>
    </source>
</reference>
<evidence type="ECO:0000313" key="4">
    <source>
        <dbReference type="EMBL" id="KAF0289355.1"/>
    </source>
</evidence>
<comment type="caution">
    <text evidence="4">The sequence shown here is derived from an EMBL/GenBank/DDBJ whole genome shotgun (WGS) entry which is preliminary data.</text>
</comment>
<organism evidence="4 5">
    <name type="scientific">Amphibalanus amphitrite</name>
    <name type="common">Striped barnacle</name>
    <name type="synonym">Balanus amphitrite</name>
    <dbReference type="NCBI Taxonomy" id="1232801"/>
    <lineage>
        <taxon>Eukaryota</taxon>
        <taxon>Metazoa</taxon>
        <taxon>Ecdysozoa</taxon>
        <taxon>Arthropoda</taxon>
        <taxon>Crustacea</taxon>
        <taxon>Multicrustacea</taxon>
        <taxon>Cirripedia</taxon>
        <taxon>Thoracica</taxon>
        <taxon>Thoracicalcarea</taxon>
        <taxon>Balanomorpha</taxon>
        <taxon>Balanoidea</taxon>
        <taxon>Balanidae</taxon>
        <taxon>Amphibalaninae</taxon>
        <taxon>Amphibalanus</taxon>
    </lineage>
</organism>
<dbReference type="InterPro" id="IPR001254">
    <property type="entry name" value="Trypsin_dom"/>
</dbReference>
<feature type="signal peptide" evidence="2">
    <location>
        <begin position="1"/>
        <end position="25"/>
    </location>
</feature>
<feature type="chain" id="PRO_5025400694" description="Peptidase S1 domain-containing protein" evidence="2">
    <location>
        <begin position="26"/>
        <end position="207"/>
    </location>
</feature>
<dbReference type="InterPro" id="IPR033116">
    <property type="entry name" value="TRYPSIN_SER"/>
</dbReference>
<dbReference type="Pfam" id="PF00089">
    <property type="entry name" value="Trypsin"/>
    <property type="match status" value="1"/>
</dbReference>
<sequence length="207" mass="22843">MEVLPGWACLPLLFLLLLHCQTLLSCQPSPFGAVGPGGVSGTVLPVTPNTDTMPPRGTRTPTQASQTTSTTSEKPELVELTYQRRRIPGTARNSTCCGIVDHRSNGTGTVNGTIEEHHHHPWMWGQIILGKRETFRTSETELRLNVLRGDSGSPLTVADQHEPSRRILLGLAIWTVRPCHTPSPDVFVKIPKYLDWIITNTENANYC</sequence>
<dbReference type="EMBL" id="VIIS01002036">
    <property type="protein sequence ID" value="KAF0289355.1"/>
    <property type="molecule type" value="Genomic_DNA"/>
</dbReference>